<dbReference type="GO" id="GO:0006355">
    <property type="term" value="P:regulation of DNA-templated transcription"/>
    <property type="evidence" value="ECO:0007669"/>
    <property type="project" value="InterPro"/>
</dbReference>
<dbReference type="Proteomes" id="UP001324115">
    <property type="component" value="Unassembled WGS sequence"/>
</dbReference>
<dbReference type="Gene3D" id="2.170.150.80">
    <property type="entry name" value="NAC domain"/>
    <property type="match status" value="1"/>
</dbReference>
<dbReference type="PROSITE" id="PS51005">
    <property type="entry name" value="NAC"/>
    <property type="match status" value="1"/>
</dbReference>
<protein>
    <recommendedName>
        <fullName evidence="6">NAC domain-containing protein</fullName>
    </recommendedName>
</protein>
<evidence type="ECO:0000259" key="6">
    <source>
        <dbReference type="PROSITE" id="PS51005"/>
    </source>
</evidence>
<reference evidence="7 8" key="1">
    <citation type="journal article" date="2023" name="G3 (Bethesda)">
        <title>A haplotype-resolved chromosome-scale genome for Quercus rubra L. provides insights into the genetics of adaptive traits for red oak species.</title>
        <authorList>
            <person name="Kapoor B."/>
            <person name="Jenkins J."/>
            <person name="Schmutz J."/>
            <person name="Zhebentyayeva T."/>
            <person name="Kuelheim C."/>
            <person name="Coggeshall M."/>
            <person name="Heim C."/>
            <person name="Lasky J.R."/>
            <person name="Leites L."/>
            <person name="Islam-Faridi N."/>
            <person name="Romero-Severson J."/>
            <person name="DeLeo V.L."/>
            <person name="Lucas S.M."/>
            <person name="Lazic D."/>
            <person name="Gailing O."/>
            <person name="Carlson J."/>
            <person name="Staton M."/>
        </authorList>
    </citation>
    <scope>NUCLEOTIDE SEQUENCE [LARGE SCALE GENOMIC DNA]</scope>
    <source>
        <strain evidence="7">Pseudo-F2</strain>
    </source>
</reference>
<dbReference type="PANTHER" id="PTHR31989">
    <property type="entry name" value="NAC DOMAIN-CONTAINING PROTEIN 82-RELATED"/>
    <property type="match status" value="1"/>
</dbReference>
<dbReference type="Pfam" id="PF02365">
    <property type="entry name" value="NAM"/>
    <property type="match status" value="1"/>
</dbReference>
<proteinExistence type="predicted"/>
<name>A0AAN7EQX6_QUERU</name>
<keyword evidence="3" id="KW-0238">DNA-binding</keyword>
<gene>
    <name evidence="7" type="ORF">RGQ29_028098</name>
</gene>
<comment type="subcellular location">
    <subcellularLocation>
        <location evidence="1">Nucleus</location>
    </subcellularLocation>
</comment>
<evidence type="ECO:0000256" key="5">
    <source>
        <dbReference type="ARBA" id="ARBA00023242"/>
    </source>
</evidence>
<dbReference type="GO" id="GO:0003677">
    <property type="term" value="F:DNA binding"/>
    <property type="evidence" value="ECO:0007669"/>
    <property type="project" value="UniProtKB-KW"/>
</dbReference>
<dbReference type="InterPro" id="IPR003441">
    <property type="entry name" value="NAC-dom"/>
</dbReference>
<keyword evidence="5" id="KW-0539">Nucleus</keyword>
<accession>A0AAN7EQX6</accession>
<evidence type="ECO:0000313" key="8">
    <source>
        <dbReference type="Proteomes" id="UP001324115"/>
    </source>
</evidence>
<evidence type="ECO:0000256" key="3">
    <source>
        <dbReference type="ARBA" id="ARBA00023125"/>
    </source>
</evidence>
<evidence type="ECO:0000256" key="2">
    <source>
        <dbReference type="ARBA" id="ARBA00023015"/>
    </source>
</evidence>
<evidence type="ECO:0000313" key="7">
    <source>
        <dbReference type="EMBL" id="KAK4577833.1"/>
    </source>
</evidence>
<keyword evidence="4" id="KW-0804">Transcription</keyword>
<keyword evidence="2" id="KW-0805">Transcription regulation</keyword>
<evidence type="ECO:0000256" key="4">
    <source>
        <dbReference type="ARBA" id="ARBA00023163"/>
    </source>
</evidence>
<comment type="caution">
    <text evidence="7">The sequence shown here is derived from an EMBL/GenBank/DDBJ whole genome shotgun (WGS) entry which is preliminary data.</text>
</comment>
<dbReference type="InterPro" id="IPR036093">
    <property type="entry name" value="NAC_dom_sf"/>
</dbReference>
<sequence>MAISYSHTESNIMALMDFDDDYGDLPWIRFRPTHVEIVEHYLHNKVYGKPLSADVLIECDLYEEFWKKHFENTDETSLYFFTKLKRVGNGSRIQRNTTYGTWKTNNEKPIYRDQAKKDQIGSVRSLTLVTKKGSKSVGRWVMHEFKLKGRLYNKKYEDYVICRIERLKQQEDNNLNEDTQNIEQFVKSFEQQKDGVTNTKIETETQLGRHQQDRLEQKEDSFINEQSFETTEHLQDGMTEIETQLDPNVVLTVEELEALLGWDRLEQEEDGLKNIEQSFETTAQLQDGMTEIETDQVDTDDVLTVEELEALLSEPSEDTSFPVGWDWALDTSSSTFMQSMPYQTHLTDTTTICI</sequence>
<feature type="domain" description="NAC" evidence="6">
    <location>
        <begin position="24"/>
        <end position="167"/>
    </location>
</feature>
<keyword evidence="8" id="KW-1185">Reference proteome</keyword>
<dbReference type="EMBL" id="JAXUIC010000008">
    <property type="protein sequence ID" value="KAK4577833.1"/>
    <property type="molecule type" value="Genomic_DNA"/>
</dbReference>
<dbReference type="GO" id="GO:0005634">
    <property type="term" value="C:nucleus"/>
    <property type="evidence" value="ECO:0007669"/>
    <property type="project" value="UniProtKB-SubCell"/>
</dbReference>
<dbReference type="AlphaFoldDB" id="A0AAN7EQX6"/>
<evidence type="ECO:0000256" key="1">
    <source>
        <dbReference type="ARBA" id="ARBA00004123"/>
    </source>
</evidence>
<organism evidence="7 8">
    <name type="scientific">Quercus rubra</name>
    <name type="common">Northern red oak</name>
    <name type="synonym">Quercus borealis</name>
    <dbReference type="NCBI Taxonomy" id="3512"/>
    <lineage>
        <taxon>Eukaryota</taxon>
        <taxon>Viridiplantae</taxon>
        <taxon>Streptophyta</taxon>
        <taxon>Embryophyta</taxon>
        <taxon>Tracheophyta</taxon>
        <taxon>Spermatophyta</taxon>
        <taxon>Magnoliopsida</taxon>
        <taxon>eudicotyledons</taxon>
        <taxon>Gunneridae</taxon>
        <taxon>Pentapetalae</taxon>
        <taxon>rosids</taxon>
        <taxon>fabids</taxon>
        <taxon>Fagales</taxon>
        <taxon>Fagaceae</taxon>
        <taxon>Quercus</taxon>
    </lineage>
</organism>
<dbReference type="SUPFAM" id="SSF101941">
    <property type="entry name" value="NAC domain"/>
    <property type="match status" value="1"/>
</dbReference>